<evidence type="ECO:0000256" key="3">
    <source>
        <dbReference type="ARBA" id="ARBA00022538"/>
    </source>
</evidence>
<keyword evidence="4 9" id="KW-0812">Transmembrane</keyword>
<evidence type="ECO:0000256" key="1">
    <source>
        <dbReference type="ARBA" id="ARBA00004141"/>
    </source>
</evidence>
<keyword evidence="8 9" id="KW-0472">Membrane</keyword>
<evidence type="ECO:0000313" key="13">
    <source>
        <dbReference type="Proteomes" id="UP000443090"/>
    </source>
</evidence>
<evidence type="ECO:0000256" key="6">
    <source>
        <dbReference type="ARBA" id="ARBA00022989"/>
    </source>
</evidence>
<keyword evidence="5" id="KW-0630">Potassium</keyword>
<feature type="transmembrane region" description="Helical" evidence="9">
    <location>
        <begin position="268"/>
        <end position="288"/>
    </location>
</feature>
<keyword evidence="7" id="KW-0406">Ion transport</keyword>
<feature type="transmembrane region" description="Helical" evidence="9">
    <location>
        <begin position="466"/>
        <end position="489"/>
    </location>
</feature>
<evidence type="ECO:0000259" key="11">
    <source>
        <dbReference type="Pfam" id="PF22776"/>
    </source>
</evidence>
<evidence type="ECO:0000256" key="5">
    <source>
        <dbReference type="ARBA" id="ARBA00022958"/>
    </source>
</evidence>
<gene>
    <name evidence="12" type="primary">POT5</name>
    <name evidence="12" type="ORF">LOCC1_G007604</name>
</gene>
<accession>A0A8H8RZL0</accession>
<feature type="transmembrane region" description="Helical" evidence="9">
    <location>
        <begin position="315"/>
        <end position="333"/>
    </location>
</feature>
<dbReference type="Pfam" id="PF22776">
    <property type="entry name" value="K_trans_C"/>
    <property type="match status" value="1"/>
</dbReference>
<dbReference type="AlphaFoldDB" id="A0A8H8RZL0"/>
<dbReference type="InterPro" id="IPR053952">
    <property type="entry name" value="K_trans_C"/>
</dbReference>
<evidence type="ECO:0000256" key="7">
    <source>
        <dbReference type="ARBA" id="ARBA00023065"/>
    </source>
</evidence>
<feature type="transmembrane region" description="Helical" evidence="9">
    <location>
        <begin position="237"/>
        <end position="256"/>
    </location>
</feature>
<feature type="domain" description="K+ potassium transporter integral membrane" evidence="10">
    <location>
        <begin position="105"/>
        <end position="564"/>
    </location>
</feature>
<comment type="subcellular location">
    <subcellularLocation>
        <location evidence="1">Membrane</location>
        <topology evidence="1">Multi-pass membrane protein</topology>
    </subcellularLocation>
</comment>
<dbReference type="Proteomes" id="UP000443090">
    <property type="component" value="Unassembled WGS sequence"/>
</dbReference>
<evidence type="ECO:0000256" key="9">
    <source>
        <dbReference type="SAM" id="Phobius"/>
    </source>
</evidence>
<dbReference type="EMBL" id="QGMI01000318">
    <property type="protein sequence ID" value="TVY42635.1"/>
    <property type="molecule type" value="Genomic_DNA"/>
</dbReference>
<feature type="transmembrane region" description="Helical" evidence="9">
    <location>
        <begin position="524"/>
        <end position="544"/>
    </location>
</feature>
<dbReference type="GO" id="GO:0015079">
    <property type="term" value="F:potassium ion transmembrane transporter activity"/>
    <property type="evidence" value="ECO:0007669"/>
    <property type="project" value="InterPro"/>
</dbReference>
<sequence length="767" mass="86150">MEDSTPIQRVQFGQDIQPVKTKNSSIVYSQTHNDHPALNEKGDAVDLEDMAAVEIANEDLNKKNKQSSNKVEQRNITLPCMLRHLHLRELSPYNCEEAWLISWLLGTSPLYVYSSTFTSQPSYDDLVGALSIIIWTLTIMVSIKYIFIVLAADDDGEGGTFALYSLLARWANIVRRDPNVSGAYKMERHLTNDLKPVNRRVRDFIEKSKAAQVTLKMLGVLGVSMVMSRSLRTHTDHSQATIIGVTCTILVLLFAIQPFGTTKIASTFAPIIIIWLLFNMCCGIYNLAMFDHTVLKAFSPYFAGSYLMRNKEEGWRALGGLLLAFTGVEALFADLGAFSKRAIQLSWLCFVFPCLLLAYIGQAAYISQDATGEAYSNPFFNTVPPGSFYFSLVIAVLAAVVASQAMITGCFQLLAQVMRMSYFPHIKIVHTSKLFHGQIYMPLANWLLMVGTVIVTAVYSNTTKLGNAYGVCVIFVTFITTCLVSLVAIIIWRINFLIVLFFFLVFACLDGVYLSSALTKVPTGAWFTIMLSAILSFVFVLWRFGKENQWASEREDRFQPDHLLTTSSTGEAKLTPKFGGMPISKVNGVGIFFDKIGDMVPIVFTQFVRKFSARPEIIIFFHMRPLSTPSIPEAERYVIQRTSIPGCYRMTIRHGYTDDVLTPDLGRLVVEQLILYITRDHTSTDSASSVEHSPEVQAELEVVSKAADAQMVYVMGKEQMTIKKGTNIFKRLLFMLFLWIRENSRTKMADMNIPFDNLVEVGFVKEI</sequence>
<protein>
    <submittedName>
        <fullName evidence="12">Potassium transporter</fullName>
    </submittedName>
</protein>
<feature type="transmembrane region" description="Helical" evidence="9">
    <location>
        <begin position="126"/>
        <end position="147"/>
    </location>
</feature>
<keyword evidence="2" id="KW-0813">Transport</keyword>
<feature type="transmembrane region" description="Helical" evidence="9">
    <location>
        <begin position="496"/>
        <end position="518"/>
    </location>
</feature>
<dbReference type="NCBIfam" id="TIGR00794">
    <property type="entry name" value="kup"/>
    <property type="match status" value="1"/>
</dbReference>
<evidence type="ECO:0000256" key="2">
    <source>
        <dbReference type="ARBA" id="ARBA00022448"/>
    </source>
</evidence>
<dbReference type="InterPro" id="IPR003855">
    <property type="entry name" value="K+_transporter"/>
</dbReference>
<dbReference type="OrthoDB" id="504708at2759"/>
<feature type="domain" description="K+ potassium transporter C-terminal" evidence="11">
    <location>
        <begin position="588"/>
        <end position="767"/>
    </location>
</feature>
<name>A0A8H8RZL0_9HELO</name>
<dbReference type="GO" id="GO:0016020">
    <property type="term" value="C:membrane"/>
    <property type="evidence" value="ECO:0007669"/>
    <property type="project" value="UniProtKB-SubCell"/>
</dbReference>
<dbReference type="Pfam" id="PF02705">
    <property type="entry name" value="K_trans"/>
    <property type="match status" value="1"/>
</dbReference>
<keyword evidence="3" id="KW-0633">Potassium transport</keyword>
<dbReference type="InterPro" id="IPR053951">
    <property type="entry name" value="K_trans_N"/>
</dbReference>
<dbReference type="PANTHER" id="PTHR30540">
    <property type="entry name" value="OSMOTIC STRESS POTASSIUM TRANSPORTER"/>
    <property type="match status" value="1"/>
</dbReference>
<feature type="transmembrane region" description="Helical" evidence="9">
    <location>
        <begin position="388"/>
        <end position="418"/>
    </location>
</feature>
<reference evidence="12 13" key="1">
    <citation type="submission" date="2018-05" db="EMBL/GenBank/DDBJ databases">
        <title>Genome sequencing and assembly of the regulated plant pathogen Lachnellula willkommii and related sister species for the development of diagnostic species identification markers.</title>
        <authorList>
            <person name="Giroux E."/>
            <person name="Bilodeau G."/>
        </authorList>
    </citation>
    <scope>NUCLEOTIDE SEQUENCE [LARGE SCALE GENOMIC DNA]</scope>
    <source>
        <strain evidence="12 13">CBS 160.35</strain>
    </source>
</reference>
<keyword evidence="6 9" id="KW-1133">Transmembrane helix</keyword>
<dbReference type="PANTHER" id="PTHR30540:SF83">
    <property type="entry name" value="K+ POTASSIUM TRANSPORTER"/>
    <property type="match status" value="1"/>
</dbReference>
<proteinExistence type="predicted"/>
<evidence type="ECO:0000256" key="8">
    <source>
        <dbReference type="ARBA" id="ARBA00023136"/>
    </source>
</evidence>
<comment type="caution">
    <text evidence="12">The sequence shown here is derived from an EMBL/GenBank/DDBJ whole genome shotgun (WGS) entry which is preliminary data.</text>
</comment>
<feature type="transmembrane region" description="Helical" evidence="9">
    <location>
        <begin position="439"/>
        <end position="460"/>
    </location>
</feature>
<evidence type="ECO:0000256" key="4">
    <source>
        <dbReference type="ARBA" id="ARBA00022692"/>
    </source>
</evidence>
<evidence type="ECO:0000259" key="10">
    <source>
        <dbReference type="Pfam" id="PF02705"/>
    </source>
</evidence>
<organism evidence="12 13">
    <name type="scientific">Lachnellula occidentalis</name>
    <dbReference type="NCBI Taxonomy" id="215460"/>
    <lineage>
        <taxon>Eukaryota</taxon>
        <taxon>Fungi</taxon>
        <taxon>Dikarya</taxon>
        <taxon>Ascomycota</taxon>
        <taxon>Pezizomycotina</taxon>
        <taxon>Leotiomycetes</taxon>
        <taxon>Helotiales</taxon>
        <taxon>Lachnaceae</taxon>
        <taxon>Lachnellula</taxon>
    </lineage>
</organism>
<keyword evidence="13" id="KW-1185">Reference proteome</keyword>
<evidence type="ECO:0000313" key="12">
    <source>
        <dbReference type="EMBL" id="TVY42635.1"/>
    </source>
</evidence>
<feature type="transmembrane region" description="Helical" evidence="9">
    <location>
        <begin position="345"/>
        <end position="368"/>
    </location>
</feature>